<sequence>MRRAATPRGRLLGACLAAAVVVPPLTGAAAAPGDQQYVTIVSHDPSGFLRALRAGADFVKGGRGRTFRIILAGAGVIIAIPGTSTVQRDYMKTRVAGVQVFACKESIDALAKANRRPIPTLPGISVQKCESLRNKMDVAGWQVAPGI</sequence>
<evidence type="ECO:0000256" key="1">
    <source>
        <dbReference type="SAM" id="SignalP"/>
    </source>
</evidence>
<reference evidence="2" key="1">
    <citation type="submission" date="2020-10" db="EMBL/GenBank/DDBJ databases">
        <authorList>
            <person name="Abbas A."/>
            <person name="Razzaq R."/>
            <person name="Waqas M."/>
            <person name="Abbas N."/>
            <person name="Nielsen T.K."/>
            <person name="Hansen L.H."/>
            <person name="Hussain S."/>
            <person name="Shahid M."/>
        </authorList>
    </citation>
    <scope>NUCLEOTIDE SEQUENCE</scope>
    <source>
        <strain evidence="2">S14</strain>
    </source>
</reference>
<organism evidence="2 3">
    <name type="scientific">Chelatococcus sambhunathii</name>
    <dbReference type="NCBI Taxonomy" id="363953"/>
    <lineage>
        <taxon>Bacteria</taxon>
        <taxon>Pseudomonadati</taxon>
        <taxon>Pseudomonadota</taxon>
        <taxon>Alphaproteobacteria</taxon>
        <taxon>Hyphomicrobiales</taxon>
        <taxon>Chelatococcaceae</taxon>
        <taxon>Chelatococcus</taxon>
    </lineage>
</organism>
<protein>
    <recommendedName>
        <fullName evidence="4">Intracellular sulfur oxidation protein, DsrE/DsrF family</fullName>
    </recommendedName>
</protein>
<dbReference type="EMBL" id="JADBEO010000009">
    <property type="protein sequence ID" value="MDR4306153.1"/>
    <property type="molecule type" value="Genomic_DNA"/>
</dbReference>
<evidence type="ECO:0008006" key="4">
    <source>
        <dbReference type="Google" id="ProtNLM"/>
    </source>
</evidence>
<feature type="chain" id="PRO_5046156994" description="Intracellular sulfur oxidation protein, DsrE/DsrF family" evidence="1">
    <location>
        <begin position="31"/>
        <end position="147"/>
    </location>
</feature>
<name>A0ABU1DDG2_9HYPH</name>
<keyword evidence="3" id="KW-1185">Reference proteome</keyword>
<accession>A0ABU1DDG2</accession>
<keyword evidence="1" id="KW-0732">Signal</keyword>
<dbReference type="RefSeq" id="WP_309389795.1">
    <property type="nucleotide sequence ID" value="NZ_JADBEO010000009.1"/>
</dbReference>
<gene>
    <name evidence="2" type="ORF">IHQ68_05920</name>
</gene>
<feature type="signal peptide" evidence="1">
    <location>
        <begin position="1"/>
        <end position="30"/>
    </location>
</feature>
<comment type="caution">
    <text evidence="2">The sequence shown here is derived from an EMBL/GenBank/DDBJ whole genome shotgun (WGS) entry which is preliminary data.</text>
</comment>
<evidence type="ECO:0000313" key="2">
    <source>
        <dbReference type="EMBL" id="MDR4306153.1"/>
    </source>
</evidence>
<evidence type="ECO:0000313" key="3">
    <source>
        <dbReference type="Proteomes" id="UP001181622"/>
    </source>
</evidence>
<proteinExistence type="predicted"/>
<dbReference type="Proteomes" id="UP001181622">
    <property type="component" value="Unassembled WGS sequence"/>
</dbReference>